<dbReference type="InterPro" id="IPR006312">
    <property type="entry name" value="TatA/E"/>
</dbReference>
<dbReference type="PRINTS" id="PR01506">
    <property type="entry name" value="TATBPROTEIN"/>
</dbReference>
<dbReference type="Gene3D" id="1.20.5.3310">
    <property type="match status" value="1"/>
</dbReference>
<accession>A0ABU3P0V5</accession>
<comment type="function">
    <text evidence="9">Part of the twin-arginine translocation (Tat) system that transports large folded proteins containing a characteristic twin-arginine motif in their signal peptide across membranes. TatA could form the protein-conducting channel of the Tat system.</text>
</comment>
<evidence type="ECO:0000256" key="6">
    <source>
        <dbReference type="ARBA" id="ARBA00022989"/>
    </source>
</evidence>
<evidence type="ECO:0000313" key="12">
    <source>
        <dbReference type="Proteomes" id="UP001254848"/>
    </source>
</evidence>
<evidence type="ECO:0000313" key="11">
    <source>
        <dbReference type="EMBL" id="MDT8902320.1"/>
    </source>
</evidence>
<dbReference type="Proteomes" id="UP001254848">
    <property type="component" value="Unassembled WGS sequence"/>
</dbReference>
<keyword evidence="3 9" id="KW-1003">Cell membrane</keyword>
<dbReference type="RefSeq" id="WP_413780804.1">
    <property type="nucleotide sequence ID" value="NZ_JAUOZS010000001.1"/>
</dbReference>
<sequence>MFNLGMPELALILVIALIVFGPGKLPEVGKALGKGLGEFRRAMSGEGAAKDEPITVEAKPVERKPEEKPAEVKKQEETK</sequence>
<dbReference type="PANTHER" id="PTHR42982:SF1">
    <property type="entry name" value="SEC-INDEPENDENT PROTEIN TRANSLOCASE PROTEIN TATA"/>
    <property type="match status" value="1"/>
</dbReference>
<reference evidence="11 12" key="1">
    <citation type="submission" date="2023-07" db="EMBL/GenBank/DDBJ databases">
        <title>The novel representative of Negativicutes class, Anaeroselena agilis gen. nov. sp. nov.</title>
        <authorList>
            <person name="Prokofeva M.I."/>
            <person name="Elcheninov A.G."/>
            <person name="Klyukina A."/>
            <person name="Kublanov I.V."/>
            <person name="Frolov E.N."/>
            <person name="Podosokorskaya O.A."/>
        </authorList>
    </citation>
    <scope>NUCLEOTIDE SEQUENCE [LARGE SCALE GENOMIC DNA]</scope>
    <source>
        <strain evidence="11 12">4137-cl</strain>
    </source>
</reference>
<keyword evidence="2 9" id="KW-0813">Transport</keyword>
<keyword evidence="12" id="KW-1185">Reference proteome</keyword>
<keyword evidence="6 9" id="KW-1133">Transmembrane helix</keyword>
<name>A0ABU3P0V5_9FIRM</name>
<gene>
    <name evidence="9" type="primary">tatA</name>
    <name evidence="11" type="ORF">Q4T40_13780</name>
</gene>
<evidence type="ECO:0000256" key="10">
    <source>
        <dbReference type="SAM" id="MobiDB-lite"/>
    </source>
</evidence>
<keyword evidence="5 9" id="KW-0653">Protein transport</keyword>
<dbReference type="PANTHER" id="PTHR42982">
    <property type="entry name" value="SEC-INDEPENDENT PROTEIN TRANSLOCASE PROTEIN TATA"/>
    <property type="match status" value="1"/>
</dbReference>
<keyword evidence="7 9" id="KW-0811">Translocation</keyword>
<comment type="subcellular location">
    <subcellularLocation>
        <location evidence="1 9">Cell membrane</location>
        <topology evidence="1 9">Single-pass membrane protein</topology>
    </subcellularLocation>
</comment>
<evidence type="ECO:0000256" key="7">
    <source>
        <dbReference type="ARBA" id="ARBA00023010"/>
    </source>
</evidence>
<evidence type="ECO:0000256" key="3">
    <source>
        <dbReference type="ARBA" id="ARBA00022475"/>
    </source>
</evidence>
<comment type="caution">
    <text evidence="11">The sequence shown here is derived from an EMBL/GenBank/DDBJ whole genome shotgun (WGS) entry which is preliminary data.</text>
</comment>
<keyword evidence="8 9" id="KW-0472">Membrane</keyword>
<organism evidence="11 12">
    <name type="scientific">Anaeroselena agilis</name>
    <dbReference type="NCBI Taxonomy" id="3063788"/>
    <lineage>
        <taxon>Bacteria</taxon>
        <taxon>Bacillati</taxon>
        <taxon>Bacillota</taxon>
        <taxon>Negativicutes</taxon>
        <taxon>Acetonemataceae</taxon>
        <taxon>Anaeroselena</taxon>
    </lineage>
</organism>
<dbReference type="InterPro" id="IPR003369">
    <property type="entry name" value="TatA/B/E"/>
</dbReference>
<proteinExistence type="inferred from homology"/>
<dbReference type="NCBIfam" id="TIGR01411">
    <property type="entry name" value="tatAE"/>
    <property type="match status" value="1"/>
</dbReference>
<evidence type="ECO:0000256" key="9">
    <source>
        <dbReference type="HAMAP-Rule" id="MF_00236"/>
    </source>
</evidence>
<evidence type="ECO:0000256" key="2">
    <source>
        <dbReference type="ARBA" id="ARBA00022448"/>
    </source>
</evidence>
<keyword evidence="4 9" id="KW-0812">Transmembrane</keyword>
<comment type="similarity">
    <text evidence="9">Belongs to the TatA/E family.</text>
</comment>
<protein>
    <recommendedName>
        <fullName evidence="9">Sec-independent protein translocase protein TatA</fullName>
    </recommendedName>
</protein>
<evidence type="ECO:0000256" key="1">
    <source>
        <dbReference type="ARBA" id="ARBA00004162"/>
    </source>
</evidence>
<dbReference type="Pfam" id="PF02416">
    <property type="entry name" value="TatA_B_E"/>
    <property type="match status" value="1"/>
</dbReference>
<evidence type="ECO:0000256" key="5">
    <source>
        <dbReference type="ARBA" id="ARBA00022927"/>
    </source>
</evidence>
<dbReference type="NCBIfam" id="NF011430">
    <property type="entry name" value="PRK14861.1"/>
    <property type="match status" value="1"/>
</dbReference>
<feature type="region of interest" description="Disordered" evidence="10">
    <location>
        <begin position="44"/>
        <end position="79"/>
    </location>
</feature>
<evidence type="ECO:0000256" key="8">
    <source>
        <dbReference type="ARBA" id="ARBA00023136"/>
    </source>
</evidence>
<dbReference type="EMBL" id="JAUOZS010000001">
    <property type="protein sequence ID" value="MDT8902320.1"/>
    <property type="molecule type" value="Genomic_DNA"/>
</dbReference>
<dbReference type="HAMAP" id="MF_00236">
    <property type="entry name" value="TatA_E"/>
    <property type="match status" value="1"/>
</dbReference>
<evidence type="ECO:0000256" key="4">
    <source>
        <dbReference type="ARBA" id="ARBA00022692"/>
    </source>
</evidence>
<comment type="subunit">
    <text evidence="9">Forms a complex with TatC.</text>
</comment>